<evidence type="ECO:0000256" key="2">
    <source>
        <dbReference type="ARBA" id="ARBA00023219"/>
    </source>
</evidence>
<dbReference type="InterPro" id="IPR005335">
    <property type="entry name" value="Terminase_ssu"/>
</dbReference>
<proteinExistence type="predicted"/>
<dbReference type="InterPro" id="IPR052404">
    <property type="entry name" value="SPP1-like_terminase"/>
</dbReference>
<protein>
    <submittedName>
        <fullName evidence="4">Terminase small subunit</fullName>
    </submittedName>
</protein>
<reference evidence="4" key="1">
    <citation type="submission" date="2023-11" db="EMBL/GenBank/DDBJ databases">
        <title>Identification and selenium tolerance of Delftia acidovorans R3-25.</title>
        <authorList>
            <person name="Zhang S."/>
            <person name="Liu Y."/>
            <person name="Guo Y."/>
        </authorList>
    </citation>
    <scope>NUCLEOTIDE SEQUENCE</scope>
    <source>
        <strain evidence="4">R3-25</strain>
    </source>
</reference>
<dbReference type="EMBL" id="JAWWMZ010000003">
    <property type="protein sequence ID" value="MDX4954030.1"/>
    <property type="molecule type" value="Genomic_DNA"/>
</dbReference>
<keyword evidence="2" id="KW-0231">Viral genome packaging</keyword>
<dbReference type="PANTHER" id="PTHR41328">
    <property type="entry name" value="TERMINASE SMALL SUBUNIT-RELATED"/>
    <property type="match status" value="1"/>
</dbReference>
<evidence type="ECO:0000256" key="1">
    <source>
        <dbReference type="ARBA" id="ARBA00022612"/>
    </source>
</evidence>
<evidence type="ECO:0000313" key="4">
    <source>
        <dbReference type="EMBL" id="MDX4954030.1"/>
    </source>
</evidence>
<feature type="region of interest" description="Disordered" evidence="3">
    <location>
        <begin position="1"/>
        <end position="29"/>
    </location>
</feature>
<accession>A0AAJ2V8P0</accession>
<dbReference type="Proteomes" id="UP001287445">
    <property type="component" value="Unassembled WGS sequence"/>
</dbReference>
<sequence>MKTLISNTVLSGGEQVSSSRQHSSTQERHRRFAREYVASGFNATRAAVAAGYSPSSAASQGARLLKDPRVQDYVRECSQRVAEHAEVRAEEVVRRLHEMLMADPRDLVEVHVSCCRHCYGAAHGYQYTLSEYNSKREKWIDAGKQFQDFPELGGVGYEAHRPPLAECPECFGAGLPRTVVKDTRGLGRGALALFGGAKEGKYGTEISLRSQLDVIEKLMRYHGLYQRDTAQKSMGMGHFEVHFIEPPRRSDDPREERA</sequence>
<dbReference type="InterPro" id="IPR038713">
    <property type="entry name" value="Terminase_Gp1_N_sf"/>
</dbReference>
<evidence type="ECO:0000313" key="5">
    <source>
        <dbReference type="Proteomes" id="UP001287445"/>
    </source>
</evidence>
<gene>
    <name evidence="4" type="ORF">SGN30_11470</name>
</gene>
<organism evidence="4 5">
    <name type="scientific">Delftia acidovorans</name>
    <name type="common">Pseudomonas acidovorans</name>
    <name type="synonym">Comamonas acidovorans</name>
    <dbReference type="NCBI Taxonomy" id="80866"/>
    <lineage>
        <taxon>Bacteria</taxon>
        <taxon>Pseudomonadati</taxon>
        <taxon>Pseudomonadota</taxon>
        <taxon>Betaproteobacteria</taxon>
        <taxon>Burkholderiales</taxon>
        <taxon>Comamonadaceae</taxon>
        <taxon>Delftia</taxon>
    </lineage>
</organism>
<feature type="compositionally biased region" description="Polar residues" evidence="3">
    <location>
        <begin position="1"/>
        <end position="24"/>
    </location>
</feature>
<dbReference type="Gene3D" id="1.10.10.1400">
    <property type="entry name" value="Terminase, small subunit, N-terminal DNA-binding domain, HTH motif"/>
    <property type="match status" value="1"/>
</dbReference>
<dbReference type="AlphaFoldDB" id="A0AAJ2V8P0"/>
<name>A0AAJ2V8P0_DELAC</name>
<comment type="caution">
    <text evidence="4">The sequence shown here is derived from an EMBL/GenBank/DDBJ whole genome shotgun (WGS) entry which is preliminary data.</text>
</comment>
<evidence type="ECO:0000256" key="3">
    <source>
        <dbReference type="SAM" id="MobiDB-lite"/>
    </source>
</evidence>
<dbReference type="PANTHER" id="PTHR41328:SF2">
    <property type="entry name" value="TERMINASE SMALL SUBUNIT"/>
    <property type="match status" value="1"/>
</dbReference>
<dbReference type="GO" id="GO:0051276">
    <property type="term" value="P:chromosome organization"/>
    <property type="evidence" value="ECO:0007669"/>
    <property type="project" value="InterPro"/>
</dbReference>
<dbReference type="RefSeq" id="WP_192368142.1">
    <property type="nucleotide sequence ID" value="NZ_JAWWMZ010000003.1"/>
</dbReference>
<keyword evidence="1" id="KW-1188">Viral release from host cell</keyword>
<dbReference type="Pfam" id="PF03592">
    <property type="entry name" value="Terminase_2"/>
    <property type="match status" value="1"/>
</dbReference>